<organism evidence="2 3">
    <name type="scientific">Candidatus Ozemobacter sibiricus</name>
    <dbReference type="NCBI Taxonomy" id="2268124"/>
    <lineage>
        <taxon>Bacteria</taxon>
        <taxon>Candidatus Ozemobacteria</taxon>
        <taxon>Candidatus Ozemobacterales</taxon>
        <taxon>Candidatus Ozemobacteraceae</taxon>
        <taxon>Candidatus Ozemobacter</taxon>
    </lineage>
</organism>
<dbReference type="Proteomes" id="UP000252355">
    <property type="component" value="Unassembled WGS sequence"/>
</dbReference>
<protein>
    <submittedName>
        <fullName evidence="2">Uncharacterized protein</fullName>
    </submittedName>
</protein>
<keyword evidence="1" id="KW-1133">Transmembrane helix</keyword>
<sequence length="197" mass="19921">MPLVLSLIGSLLIVALLTQMAGMSGWSGRWRPLLLRSGAALPTMGAALALEALVAAMPLVPSWAVLVVAAPLIEEGLRWWLLQATGLTEPGAGTLAGGLMGVTETAFLVARGPSSPATLAFRALATVPLHACNGGLLTQGVGSLPLAVGCHAAFNLGFVLGGGIGYLTSLTALGLLAGGWLSLTMAPPERPIPSRQA</sequence>
<proteinExistence type="predicted"/>
<evidence type="ECO:0000256" key="1">
    <source>
        <dbReference type="SAM" id="Phobius"/>
    </source>
</evidence>
<accession>A0A367ZQ28</accession>
<feature type="transmembrane region" description="Helical" evidence="1">
    <location>
        <begin position="164"/>
        <end position="183"/>
    </location>
</feature>
<dbReference type="AlphaFoldDB" id="A0A367ZQ28"/>
<evidence type="ECO:0000313" key="3">
    <source>
        <dbReference type="Proteomes" id="UP000252355"/>
    </source>
</evidence>
<keyword evidence="1" id="KW-0812">Transmembrane</keyword>
<comment type="caution">
    <text evidence="2">The sequence shown here is derived from an EMBL/GenBank/DDBJ whole genome shotgun (WGS) entry which is preliminary data.</text>
</comment>
<dbReference type="EMBL" id="QOQW01000012">
    <property type="protein sequence ID" value="RCK79482.1"/>
    <property type="molecule type" value="Genomic_DNA"/>
</dbReference>
<name>A0A367ZQ28_9BACT</name>
<keyword evidence="1" id="KW-0472">Membrane</keyword>
<reference evidence="2 3" key="1">
    <citation type="submission" date="2018-05" db="EMBL/GenBank/DDBJ databases">
        <title>A metagenomic window into the 2 km-deep terrestrial subsurface aquifer revealed taxonomically and functionally diverse microbial community comprising novel uncultured bacterial lineages.</title>
        <authorList>
            <person name="Kadnikov V.V."/>
            <person name="Mardanov A.V."/>
            <person name="Beletsky A.V."/>
            <person name="Banks D."/>
            <person name="Pimenov N.V."/>
            <person name="Frank Y.A."/>
            <person name="Karnachuk O.V."/>
            <person name="Ravin N.V."/>
        </authorList>
    </citation>
    <scope>NUCLEOTIDE SEQUENCE [LARGE SCALE GENOMIC DNA]</scope>
    <source>
        <strain evidence="2">BY5</strain>
    </source>
</reference>
<gene>
    <name evidence="2" type="ORF">OZSIB_4236</name>
</gene>
<feature type="transmembrane region" description="Helical" evidence="1">
    <location>
        <begin position="44"/>
        <end position="73"/>
    </location>
</feature>
<evidence type="ECO:0000313" key="2">
    <source>
        <dbReference type="EMBL" id="RCK79482.1"/>
    </source>
</evidence>